<dbReference type="CDD" id="cd07596">
    <property type="entry name" value="BAR_SNX"/>
    <property type="match status" value="1"/>
</dbReference>
<evidence type="ECO:0000313" key="3">
    <source>
        <dbReference type="EMBL" id="EJT43993.1"/>
    </source>
</evidence>
<reference evidence="3 4" key="1">
    <citation type="journal article" date="2003" name="Science">
        <title>Finding functional features in Saccharomyces genomes by phylogenetic footprinting.</title>
        <authorList>
            <person name="Cliften P.F."/>
            <person name="Sudarsanam P."/>
            <person name="Desikan A."/>
            <person name="Fulton L."/>
            <person name="Fulton B."/>
            <person name="Majors J."/>
            <person name="Waterston R."/>
            <person name="Cohen B.A."/>
            <person name="Johnston M."/>
        </authorList>
    </citation>
    <scope>NUCLEOTIDE SEQUENCE [LARGE SCALE GENOMIC DNA]</scope>
    <source>
        <strain evidence="4">ATCC MYA-4449 / AS 2.2408 / CBS 8840 / NBRC 1802 / NCYC 2889</strain>
    </source>
</reference>
<dbReference type="SMART" id="SM00312">
    <property type="entry name" value="PX"/>
    <property type="match status" value="1"/>
</dbReference>
<name>J5PUY2_SACK1</name>
<evidence type="ECO:0000313" key="4">
    <source>
        <dbReference type="Proteomes" id="UP000002753"/>
    </source>
</evidence>
<dbReference type="PANTHER" id="PTHR10555:SF170">
    <property type="entry name" value="FI18122P1"/>
    <property type="match status" value="1"/>
</dbReference>
<comment type="caution">
    <text evidence="3">The sequence shown here is derived from an EMBL/GenBank/DDBJ whole genome shotgun (WGS) entry which is preliminary data.</text>
</comment>
<dbReference type="Proteomes" id="UP000002753">
    <property type="component" value="Unassembled WGS sequence"/>
</dbReference>
<dbReference type="GO" id="GO:0032266">
    <property type="term" value="F:phosphatidylinositol-3-phosphate binding"/>
    <property type="evidence" value="ECO:0007669"/>
    <property type="project" value="UniProtKB-ARBA"/>
</dbReference>
<dbReference type="InterPro" id="IPR001683">
    <property type="entry name" value="PX_dom"/>
</dbReference>
<dbReference type="HOGENOM" id="CLU_444920_0_0_1"/>
<dbReference type="PANTHER" id="PTHR10555">
    <property type="entry name" value="SORTING NEXIN"/>
    <property type="match status" value="1"/>
</dbReference>
<evidence type="ECO:0000259" key="2">
    <source>
        <dbReference type="SMART" id="SM00312"/>
    </source>
</evidence>
<gene>
    <name evidence="3" type="primary">YKR078W</name>
    <name evidence="3" type="ORF">SKUD_203015</name>
</gene>
<dbReference type="Pfam" id="PF00787">
    <property type="entry name" value="PX"/>
    <property type="match status" value="1"/>
</dbReference>
<feature type="region of interest" description="Disordered" evidence="1">
    <location>
        <begin position="59"/>
        <end position="86"/>
    </location>
</feature>
<feature type="domain" description="PX" evidence="2">
    <location>
        <begin position="140"/>
        <end position="272"/>
    </location>
</feature>
<dbReference type="AlphaFoldDB" id="J5PUY2"/>
<dbReference type="EMBL" id="AACI03000466">
    <property type="protein sequence ID" value="EJT43993.1"/>
    <property type="molecule type" value="Genomic_DNA"/>
</dbReference>
<dbReference type="GO" id="GO:0005829">
    <property type="term" value="C:cytosol"/>
    <property type="evidence" value="ECO:0007669"/>
    <property type="project" value="GOC"/>
</dbReference>
<dbReference type="SUPFAM" id="SSF64268">
    <property type="entry name" value="PX domain"/>
    <property type="match status" value="1"/>
</dbReference>
<accession>J5PUY2</accession>
<reference evidence="4" key="2">
    <citation type="journal article" date="2011" name="G3 (Bethesda)">
        <title>The awesome power of yeast evolutionary genetics: New genome sequences and strain resources for the Saccharomyces sensu stricto genus.</title>
        <authorList>
            <person name="Scannell D.R."/>
            <person name="Zill O.A."/>
            <person name="Rokas A."/>
            <person name="Payen C."/>
            <person name="Dunham M.J."/>
            <person name="Eisen M.B."/>
            <person name="Rine J."/>
            <person name="Johnston M."/>
            <person name="Hittinger C.T."/>
        </authorList>
    </citation>
    <scope>GENOME REANNOTATION</scope>
    <source>
        <strain evidence="4">ATCC MYA-4449 / AS 2.2408 / CBS 8840 / NBRC 1802 / NCYC 2889</strain>
    </source>
</reference>
<dbReference type="STRING" id="226230.J5PUY2"/>
<proteinExistence type="predicted"/>
<dbReference type="InterPro" id="IPR036871">
    <property type="entry name" value="PX_dom_sf"/>
</dbReference>
<dbReference type="InterPro" id="IPR027267">
    <property type="entry name" value="AH/BAR_dom_sf"/>
</dbReference>
<dbReference type="GO" id="GO:0045053">
    <property type="term" value="P:protein retention in Golgi apparatus"/>
    <property type="evidence" value="ECO:0007669"/>
    <property type="project" value="TreeGrafter"/>
</dbReference>
<dbReference type="Gene3D" id="3.30.1520.10">
    <property type="entry name" value="Phox-like domain"/>
    <property type="match status" value="1"/>
</dbReference>
<keyword evidence="4" id="KW-1185">Reference proteome</keyword>
<dbReference type="GO" id="GO:0042147">
    <property type="term" value="P:retrograde transport, endosome to Golgi"/>
    <property type="evidence" value="ECO:0007669"/>
    <property type="project" value="TreeGrafter"/>
</dbReference>
<dbReference type="Gene3D" id="1.20.1270.60">
    <property type="entry name" value="Arfaptin homology (AH) domain/BAR domain"/>
    <property type="match status" value="1"/>
</dbReference>
<dbReference type="GO" id="GO:0005768">
    <property type="term" value="C:endosome"/>
    <property type="evidence" value="ECO:0007669"/>
    <property type="project" value="TreeGrafter"/>
</dbReference>
<sequence>MCCAYLKKLNNREYRQGKSRPGLQTCKLHMEKEKASHASPSIGVNEFVVQGEISIDDSERSVKSVSTSISEDEETKTDVQDNIGTPSSNPLFQANFEIDNRLLNKNPKYKKLFTEKRRRRRPVTGRSHSIKPANDVKNNNVIDQVYHVEVFPGSDLNSLKDSIWTIRIITKQNIEKTIARNFVDFYWLYHQLQNNHWGKTIPPPTRSNILVEKDEFAINHLFMIRNNEKYDPIFNFKPGYIISLQLMRMIKHIFNDKVLRLDSNFIDFINWDDIIPENSKMTVGDNIYTDDKIQMTSSQLREIKEFHRQSKRVESMTNSHATLIPIAGLTDIYISPTKLFSRRDYQRLFQPQSTDNTFNNNDPLVQEWIPKNKSLFTSLSFGSSTPTYQETSAEIQACHDWVGVSKEQWRQLLYRVLEYIVDETVKLTSVVGEFTECLKQISSEEVIRANSELFSKFSTLNECFLQRFKGSSRQDILKLVILFDENIRFCESFESILNQRLKLGRILSTIEIDLDKKKSYLNKLTIGNNNNNDEDPKICTAENEYKIVLKRYNRVRQSWQEIVEKILKERKNFEEREAVEIKSCLESLKDSTADEKRHYLQLWQDFKSNEQENQ</sequence>
<evidence type="ECO:0000256" key="1">
    <source>
        <dbReference type="SAM" id="MobiDB-lite"/>
    </source>
</evidence>
<dbReference type="InterPro" id="IPR015404">
    <property type="entry name" value="Vps5_C"/>
</dbReference>
<organism evidence="3 4">
    <name type="scientific">Saccharomyces kudriavzevii (strain ATCC MYA-4449 / AS 2.2408 / CBS 8840 / NBRC 1802 / NCYC 2889)</name>
    <name type="common">Yeast</name>
    <dbReference type="NCBI Taxonomy" id="226230"/>
    <lineage>
        <taxon>Eukaryota</taxon>
        <taxon>Fungi</taxon>
        <taxon>Dikarya</taxon>
        <taxon>Ascomycota</taxon>
        <taxon>Saccharomycotina</taxon>
        <taxon>Saccharomycetes</taxon>
        <taxon>Saccharomycetales</taxon>
        <taxon>Saccharomycetaceae</taxon>
        <taxon>Saccharomyces</taxon>
    </lineage>
</organism>
<dbReference type="Pfam" id="PF09325">
    <property type="entry name" value="Vps5"/>
    <property type="match status" value="1"/>
</dbReference>
<protein>
    <submittedName>
        <fullName evidence="3">YKR078W-like protein</fullName>
    </submittedName>
</protein>